<proteinExistence type="predicted"/>
<dbReference type="Gene3D" id="3.30.1890.10">
    <property type="entry name" value="FepE-like"/>
    <property type="match status" value="1"/>
</dbReference>
<keyword evidence="5" id="KW-1185">Reference proteome</keyword>
<evidence type="ECO:0000313" key="4">
    <source>
        <dbReference type="Proteomes" id="UP000732858"/>
    </source>
</evidence>
<evidence type="ECO:0000313" key="5">
    <source>
        <dbReference type="Proteomes" id="UP001196379"/>
    </source>
</evidence>
<dbReference type="GeneID" id="65549486"/>
<evidence type="ECO:0008006" key="6">
    <source>
        <dbReference type="Google" id="ProtNLM"/>
    </source>
</evidence>
<evidence type="ECO:0000313" key="2">
    <source>
        <dbReference type="EMBL" id="MBV6532031.1"/>
    </source>
</evidence>
<comment type="caution">
    <text evidence="3">The sequence shown here is derived from an EMBL/GenBank/DDBJ whole genome shotgun (WGS) entry which is preliminary data.</text>
</comment>
<gene>
    <name evidence="2" type="ORF">HT657_07785</name>
    <name evidence="3" type="ORF">HT672_03265</name>
</gene>
<sequence>MELELETKKQPTRFNRLGLFSQSLFIFILLTLIGSAIGWKSSEFQSEQWQAEVKLEEPVVQDLGNYYALATTYDFLQGKSERHLTNNVYQEFLLNLSSQDVLTAFLAQHEIVKKYASDHKQLVEAVLPHFIEGFASVLPKYNDSSNATFTWQNAEQAKVLLNDYIQFAGVKARESLNGELITKWKVLFQQVKFSAENQLGAVLQGDQIAQQDWNGKLSLMRAVQPLDDKLVPYRITQSVTVKKAQAQNQIYWGLCGGVIGLLLALLFIGFSRVGRQSA</sequence>
<dbReference type="Proteomes" id="UP000732858">
    <property type="component" value="Unassembled WGS sequence"/>
</dbReference>
<dbReference type="SUPFAM" id="SSF160355">
    <property type="entry name" value="Bacterial polysaccharide co-polymerase-like"/>
    <property type="match status" value="1"/>
</dbReference>
<keyword evidence="1" id="KW-0812">Transmembrane</keyword>
<protein>
    <recommendedName>
        <fullName evidence="6">Lipopolysaccharide biosynthesis protein WzzE</fullName>
    </recommendedName>
</protein>
<dbReference type="EMBL" id="JABUMC010000004">
    <property type="protein sequence ID" value="MBV6546319.1"/>
    <property type="molecule type" value="Genomic_DNA"/>
</dbReference>
<evidence type="ECO:0000313" key="3">
    <source>
        <dbReference type="EMBL" id="MBV6546319.1"/>
    </source>
</evidence>
<keyword evidence="1" id="KW-0472">Membrane</keyword>
<name>A0A949T4B3_9PAST</name>
<dbReference type="Proteomes" id="UP001196379">
    <property type="component" value="Unassembled WGS sequence"/>
</dbReference>
<feature type="transmembrane region" description="Helical" evidence="1">
    <location>
        <begin position="250"/>
        <end position="270"/>
    </location>
</feature>
<accession>A0A949T4B3</accession>
<feature type="transmembrane region" description="Helical" evidence="1">
    <location>
        <begin position="17"/>
        <end position="39"/>
    </location>
</feature>
<dbReference type="OrthoDB" id="9775724at2"/>
<organism evidence="3 4">
    <name type="scientific">Ursidibacter maritimus</name>
    <dbReference type="NCBI Taxonomy" id="1331689"/>
    <lineage>
        <taxon>Bacteria</taxon>
        <taxon>Pseudomonadati</taxon>
        <taxon>Pseudomonadota</taxon>
        <taxon>Gammaproteobacteria</taxon>
        <taxon>Pasteurellales</taxon>
        <taxon>Pasteurellaceae</taxon>
        <taxon>Ursidibacter</taxon>
    </lineage>
</organism>
<dbReference type="AlphaFoldDB" id="A0A949T4B3"/>
<keyword evidence="1" id="KW-1133">Transmembrane helix</keyword>
<reference evidence="3 5" key="1">
    <citation type="journal article" date="2021" name="Mol. Ecol.">
        <title>Polar bear-adapted Ursidibacter maritimus are remarkably conserved after generations in captivity.</title>
        <authorList>
            <person name="Espinosa-Gongora C."/>
            <person name="Hansen M.J."/>
            <person name="Bertelsen M.F."/>
            <person name="Bojesen A.M."/>
        </authorList>
    </citation>
    <scope>NUCLEOTIDE SEQUENCE</scope>
    <source>
        <strain evidence="3">Pb43105x</strain>
        <strain evidence="2 5">Pb43106</strain>
    </source>
</reference>
<dbReference type="RefSeq" id="WP_157403578.1">
    <property type="nucleotide sequence ID" value="NZ_JABULY010000004.1"/>
</dbReference>
<evidence type="ECO:0000256" key="1">
    <source>
        <dbReference type="SAM" id="Phobius"/>
    </source>
</evidence>
<dbReference type="EMBL" id="JABULY010000004">
    <property type="protein sequence ID" value="MBV6532031.1"/>
    <property type="molecule type" value="Genomic_DNA"/>
</dbReference>